<proteinExistence type="predicted"/>
<protein>
    <recommendedName>
        <fullName evidence="4">Fanconi Anaemia group E protein C-terminal domain-containing protein</fullName>
    </recommendedName>
</protein>
<reference evidence="2 3" key="1">
    <citation type="submission" date="2022-12" db="EMBL/GenBank/DDBJ databases">
        <title>Chromosome-scale assembly of the Ensete ventricosum genome.</title>
        <authorList>
            <person name="Dussert Y."/>
            <person name="Stocks J."/>
            <person name="Wendawek A."/>
            <person name="Woldeyes F."/>
            <person name="Nichols R.A."/>
            <person name="Borrell J.S."/>
        </authorList>
    </citation>
    <scope>NUCLEOTIDE SEQUENCE [LARGE SCALE GENOMIC DNA]</scope>
    <source>
        <strain evidence="3">cv. Maze</strain>
        <tissue evidence="2">Seeds</tissue>
    </source>
</reference>
<dbReference type="PANTHER" id="PTHR32094">
    <property type="entry name" value="FANCONI ANEMIA GROUP E PROTEIN"/>
    <property type="match status" value="1"/>
</dbReference>
<keyword evidence="3" id="KW-1185">Reference proteome</keyword>
<dbReference type="Gene3D" id="1.25.40.480">
    <property type="match status" value="1"/>
</dbReference>
<gene>
    <name evidence="2" type="ORF">OPV22_025348</name>
</gene>
<dbReference type="EMBL" id="JAQQAF010000007">
    <property type="protein sequence ID" value="KAJ8471005.1"/>
    <property type="molecule type" value="Genomic_DNA"/>
</dbReference>
<comment type="caution">
    <text evidence="2">The sequence shown here is derived from an EMBL/GenBank/DDBJ whole genome shotgun (WGS) entry which is preliminary data.</text>
</comment>
<evidence type="ECO:0000256" key="1">
    <source>
        <dbReference type="SAM" id="MobiDB-lite"/>
    </source>
</evidence>
<evidence type="ECO:0000313" key="3">
    <source>
        <dbReference type="Proteomes" id="UP001222027"/>
    </source>
</evidence>
<organism evidence="2 3">
    <name type="scientific">Ensete ventricosum</name>
    <name type="common">Abyssinian banana</name>
    <name type="synonym">Musa ensete</name>
    <dbReference type="NCBI Taxonomy" id="4639"/>
    <lineage>
        <taxon>Eukaryota</taxon>
        <taxon>Viridiplantae</taxon>
        <taxon>Streptophyta</taxon>
        <taxon>Embryophyta</taxon>
        <taxon>Tracheophyta</taxon>
        <taxon>Spermatophyta</taxon>
        <taxon>Magnoliopsida</taxon>
        <taxon>Liliopsida</taxon>
        <taxon>Zingiberales</taxon>
        <taxon>Musaceae</taxon>
        <taxon>Ensete</taxon>
    </lineage>
</organism>
<dbReference type="SUPFAM" id="SSF101447">
    <property type="entry name" value="Formin homology 2 domain (FH2 domain)"/>
    <property type="match status" value="1"/>
</dbReference>
<sequence length="524" mass="57320">MAERLERWLPLFEIFLNSAAPESDASVWFDNHHHSTSAFLSLLLSAAPSSRSPPPILLQTVPPALQSRILSFLAVHHRCFPRACLRSLAAHFLDSSPFTTGSDFWARKAADHLLGAVSSSAPPVACGHTLDHLHRGTNENDVGLYALPQWLKDPVFAADPLLPWLPLPAGSLPRSNDRYFAAEPQAMELVALQDDEPATYSPPPPPPPPPPPVLDPQIIERTSVLKAELLASEAAPKAILLAKDIRQLCLDSGTGSQLMVLGLIQPWEADDEMASVLLYNLSGEHGLGFVGWHAHVLCSLVLPKLLTLQKPASRVLLSATTRFCQLHPVAAVEALLLPLALRKGGLNVVLCDALARVIRECLHPVHVSAFCQRLLCGNAGDRRPVCLPCHEELLSDELVWTESLFTLFNHVLNHNVCLTPDTADQLVSVIDEKAHKFSKSLKFGNFMLCFVSKCARASSLHKVSLERAALRTETFVTKSILSKLSFSGEDSQTAGCLQLLNHRLCNHAEYPLQRPLSHIVVASI</sequence>
<feature type="region of interest" description="Disordered" evidence="1">
    <location>
        <begin position="196"/>
        <end position="216"/>
    </location>
</feature>
<dbReference type="AlphaFoldDB" id="A0AAV8QHB2"/>
<dbReference type="Proteomes" id="UP001222027">
    <property type="component" value="Unassembled WGS sequence"/>
</dbReference>
<dbReference type="GO" id="GO:0036297">
    <property type="term" value="P:interstrand cross-link repair"/>
    <property type="evidence" value="ECO:0007669"/>
    <property type="project" value="InterPro"/>
</dbReference>
<dbReference type="PANTHER" id="PTHR32094:SF5">
    <property type="entry name" value="FANCONI ANEMIA GROUP E PROTEIN"/>
    <property type="match status" value="1"/>
</dbReference>
<evidence type="ECO:0000313" key="2">
    <source>
        <dbReference type="EMBL" id="KAJ8471005.1"/>
    </source>
</evidence>
<feature type="compositionally biased region" description="Pro residues" evidence="1">
    <location>
        <begin position="200"/>
        <end position="214"/>
    </location>
</feature>
<evidence type="ECO:0008006" key="4">
    <source>
        <dbReference type="Google" id="ProtNLM"/>
    </source>
</evidence>
<dbReference type="GO" id="GO:0043240">
    <property type="term" value="C:Fanconi anaemia nuclear complex"/>
    <property type="evidence" value="ECO:0007669"/>
    <property type="project" value="InterPro"/>
</dbReference>
<name>A0AAV8QHB2_ENSVE</name>
<dbReference type="InterPro" id="IPR039685">
    <property type="entry name" value="FANCE"/>
</dbReference>
<accession>A0AAV8QHB2</accession>